<dbReference type="RefSeq" id="WP_371842858.1">
    <property type="nucleotide sequence ID" value="NZ_JBGMEL010000004.1"/>
</dbReference>
<reference evidence="2 3" key="1">
    <citation type="submission" date="2024-08" db="EMBL/GenBank/DDBJ databases">
        <authorList>
            <person name="Ishaq N."/>
        </authorList>
    </citation>
    <scope>NUCLEOTIDE SEQUENCE [LARGE SCALE GENOMIC DNA]</scope>
    <source>
        <strain evidence="2 3">JCM 30400</strain>
    </source>
</reference>
<evidence type="ECO:0000313" key="2">
    <source>
        <dbReference type="EMBL" id="MFA0789959.1"/>
    </source>
</evidence>
<evidence type="ECO:0008006" key="4">
    <source>
        <dbReference type="Google" id="ProtNLM"/>
    </source>
</evidence>
<name>A0ABV4NLA0_9GAMM</name>
<protein>
    <recommendedName>
        <fullName evidence="4">DUF4129 domain-containing protein</fullName>
    </recommendedName>
</protein>
<feature type="transmembrane region" description="Helical" evidence="1">
    <location>
        <begin position="195"/>
        <end position="217"/>
    </location>
</feature>
<gene>
    <name evidence="2" type="ORF">ACCI51_05325</name>
</gene>
<sequence>MQVKHLAVRARLRSPWESIDLGIALARKYWLPMFLVWLIPAALLLGPLAWFFPGHPGWSLFAVWWLKPVFDRLPLFMISRTLFGTPVSALAALKAFFRQNRTDWLAWITIRRLSPTRAFDMPVTVLEQSKGGARAARIGVLHRKHSGAATWLTLTGIHLETFFLIAAFILIYLFIPEQVTANIEWTPLVRGETLALEWVSNVLCLLIMAAVAPFYIVSGFCLYIGRRIELEGWDIEIQFRDLVERHQRAQQSRKPTANGASPLATVLLLCALACASLTPTPQAWAETLESPQQAQQHIDKILAAEDFHRIEEESGWRLKDFDSEQGKIPEWLIKLFEWLFEWLSENADEADNSSGINWGALLAKPIELLLWIGVIAGLIYLGWRHHEAILNSVRWQPNAKTKAAEAPETLFGLDVRQSSLPNDVCAEVLRLWRAGDQRAGLGLLYRATLSHLIEDFQFYFGDHLTENECAQLVSQRQRTPEGLQRPVSAPMSQFVQQLTMNWQQLAYAHRPPADTQVGDLCQQWQEVFANDR</sequence>
<accession>A0ABV4NLA0</accession>
<dbReference type="EMBL" id="JBGMEL010000004">
    <property type="protein sequence ID" value="MFA0789959.1"/>
    <property type="molecule type" value="Genomic_DNA"/>
</dbReference>
<keyword evidence="1" id="KW-0472">Membrane</keyword>
<keyword evidence="3" id="KW-1185">Reference proteome</keyword>
<evidence type="ECO:0000256" key="1">
    <source>
        <dbReference type="SAM" id="Phobius"/>
    </source>
</evidence>
<comment type="caution">
    <text evidence="2">The sequence shown here is derived from an EMBL/GenBank/DDBJ whole genome shotgun (WGS) entry which is preliminary data.</text>
</comment>
<feature type="transmembrane region" description="Helical" evidence="1">
    <location>
        <begin position="29"/>
        <end position="53"/>
    </location>
</feature>
<feature type="transmembrane region" description="Helical" evidence="1">
    <location>
        <begin position="366"/>
        <end position="383"/>
    </location>
</feature>
<dbReference type="Proteomes" id="UP001569414">
    <property type="component" value="Unassembled WGS sequence"/>
</dbReference>
<feature type="transmembrane region" description="Helical" evidence="1">
    <location>
        <begin position="151"/>
        <end position="175"/>
    </location>
</feature>
<proteinExistence type="predicted"/>
<keyword evidence="1" id="KW-1133">Transmembrane helix</keyword>
<keyword evidence="1" id="KW-0812">Transmembrane</keyword>
<evidence type="ECO:0000313" key="3">
    <source>
        <dbReference type="Proteomes" id="UP001569414"/>
    </source>
</evidence>
<feature type="transmembrane region" description="Helical" evidence="1">
    <location>
        <begin position="73"/>
        <end position="93"/>
    </location>
</feature>
<organism evidence="2 3">
    <name type="scientific">Microbulbifer echini</name>
    <dbReference type="NCBI Taxonomy" id="1529067"/>
    <lineage>
        <taxon>Bacteria</taxon>
        <taxon>Pseudomonadati</taxon>
        <taxon>Pseudomonadota</taxon>
        <taxon>Gammaproteobacteria</taxon>
        <taxon>Cellvibrionales</taxon>
        <taxon>Microbulbiferaceae</taxon>
        <taxon>Microbulbifer</taxon>
    </lineage>
</organism>